<evidence type="ECO:0000259" key="7">
    <source>
        <dbReference type="PROSITE" id="PS50011"/>
    </source>
</evidence>
<dbReference type="Pfam" id="PF00069">
    <property type="entry name" value="Pkinase"/>
    <property type="match status" value="1"/>
</dbReference>
<dbReference type="EMBL" id="JTDY01001459">
    <property type="protein sequence ID" value="KOB73815.1"/>
    <property type="molecule type" value="Genomic_DNA"/>
</dbReference>
<feature type="non-terminal residue" evidence="8">
    <location>
        <position position="1"/>
    </location>
</feature>
<keyword evidence="2" id="KW-0723">Serine/threonine-protein kinase</keyword>
<feature type="domain" description="Protein kinase" evidence="7">
    <location>
        <begin position="1"/>
        <end position="91"/>
    </location>
</feature>
<comment type="similarity">
    <text evidence="1">Belongs to the protein kinase superfamily. STE Ser/Thr protein kinase family. MAP kinase kinase kinase subfamily.</text>
</comment>
<keyword evidence="5 8" id="KW-0418">Kinase</keyword>
<dbReference type="InterPro" id="IPR000719">
    <property type="entry name" value="Prot_kinase_dom"/>
</dbReference>
<dbReference type="PANTHER" id="PTHR48016">
    <property type="entry name" value="MAP KINASE KINASE KINASE SSK2-RELATED-RELATED"/>
    <property type="match status" value="1"/>
</dbReference>
<dbReference type="GO" id="GO:0005524">
    <property type="term" value="F:ATP binding"/>
    <property type="evidence" value="ECO:0007669"/>
    <property type="project" value="UniProtKB-KW"/>
</dbReference>
<dbReference type="SUPFAM" id="SSF56112">
    <property type="entry name" value="Protein kinase-like (PK-like)"/>
    <property type="match status" value="1"/>
</dbReference>
<sequence length="104" mass="11786">MAPEVFMKSSGHGRAADIWSVGCVVTEMASGKRPFSEYDSNYQIMFMVGMGSRPAIPGALSEEGRQFCALCLTHEPDLRPRADKLMMHTFLMVRYIHRYVTHDK</sequence>
<keyword evidence="9" id="KW-1185">Reference proteome</keyword>
<evidence type="ECO:0000313" key="9">
    <source>
        <dbReference type="Proteomes" id="UP000037510"/>
    </source>
</evidence>
<evidence type="ECO:0000313" key="8">
    <source>
        <dbReference type="EMBL" id="KOB73815.1"/>
    </source>
</evidence>
<dbReference type="Gene3D" id="1.10.510.10">
    <property type="entry name" value="Transferase(Phosphotransferase) domain 1"/>
    <property type="match status" value="1"/>
</dbReference>
<proteinExistence type="inferred from homology"/>
<keyword evidence="3" id="KW-0808">Transferase</keyword>
<feature type="non-terminal residue" evidence="8">
    <location>
        <position position="104"/>
    </location>
</feature>
<evidence type="ECO:0000256" key="3">
    <source>
        <dbReference type="ARBA" id="ARBA00022679"/>
    </source>
</evidence>
<evidence type="ECO:0000256" key="6">
    <source>
        <dbReference type="ARBA" id="ARBA00022840"/>
    </source>
</evidence>
<dbReference type="PANTHER" id="PTHR48016:SF32">
    <property type="entry name" value="MITOGEN-ACTIVATED PROTEIN KINASE KINASE KINASE 4"/>
    <property type="match status" value="1"/>
</dbReference>
<comment type="caution">
    <text evidence="8">The sequence shown here is derived from an EMBL/GenBank/DDBJ whole genome shotgun (WGS) entry which is preliminary data.</text>
</comment>
<accession>A0A0L7LEJ7</accession>
<keyword evidence="4" id="KW-0547">Nucleotide-binding</keyword>
<dbReference type="AlphaFoldDB" id="A0A0L7LEJ7"/>
<dbReference type="STRING" id="104452.A0A0L7LEJ7"/>
<dbReference type="GO" id="GO:0035556">
    <property type="term" value="P:intracellular signal transduction"/>
    <property type="evidence" value="ECO:0007669"/>
    <property type="project" value="UniProtKB-ARBA"/>
</dbReference>
<reference evidence="8 9" key="1">
    <citation type="journal article" date="2015" name="Genome Biol. Evol.">
        <title>The genome of winter moth (Operophtera brumata) provides a genomic perspective on sexual dimorphism and phenology.</title>
        <authorList>
            <person name="Derks M.F."/>
            <person name="Smit S."/>
            <person name="Salis L."/>
            <person name="Schijlen E."/>
            <person name="Bossers A."/>
            <person name="Mateman C."/>
            <person name="Pijl A.S."/>
            <person name="de Ridder D."/>
            <person name="Groenen M.A."/>
            <person name="Visser M.E."/>
            <person name="Megens H.J."/>
        </authorList>
    </citation>
    <scope>NUCLEOTIDE SEQUENCE [LARGE SCALE GENOMIC DNA]</scope>
    <source>
        <strain evidence="8">WM2013NL</strain>
        <tissue evidence="8">Head and thorax</tissue>
    </source>
</reference>
<dbReference type="Proteomes" id="UP000037510">
    <property type="component" value="Unassembled WGS sequence"/>
</dbReference>
<organism evidence="8 9">
    <name type="scientific">Operophtera brumata</name>
    <name type="common">Winter moth</name>
    <name type="synonym">Phalaena brumata</name>
    <dbReference type="NCBI Taxonomy" id="104452"/>
    <lineage>
        <taxon>Eukaryota</taxon>
        <taxon>Metazoa</taxon>
        <taxon>Ecdysozoa</taxon>
        <taxon>Arthropoda</taxon>
        <taxon>Hexapoda</taxon>
        <taxon>Insecta</taxon>
        <taxon>Pterygota</taxon>
        <taxon>Neoptera</taxon>
        <taxon>Endopterygota</taxon>
        <taxon>Lepidoptera</taxon>
        <taxon>Glossata</taxon>
        <taxon>Ditrysia</taxon>
        <taxon>Geometroidea</taxon>
        <taxon>Geometridae</taxon>
        <taxon>Larentiinae</taxon>
        <taxon>Operophtera</taxon>
    </lineage>
</organism>
<dbReference type="GO" id="GO:0004674">
    <property type="term" value="F:protein serine/threonine kinase activity"/>
    <property type="evidence" value="ECO:0007669"/>
    <property type="project" value="UniProtKB-KW"/>
</dbReference>
<evidence type="ECO:0000256" key="1">
    <source>
        <dbReference type="ARBA" id="ARBA00006529"/>
    </source>
</evidence>
<protein>
    <submittedName>
        <fullName evidence="8">Mitogen-activated protein kinase kinase kinase 4</fullName>
    </submittedName>
</protein>
<dbReference type="InterPro" id="IPR011009">
    <property type="entry name" value="Kinase-like_dom_sf"/>
</dbReference>
<gene>
    <name evidence="8" type="ORF">OBRU01_10103</name>
</gene>
<evidence type="ECO:0000256" key="5">
    <source>
        <dbReference type="ARBA" id="ARBA00022777"/>
    </source>
</evidence>
<evidence type="ECO:0000256" key="4">
    <source>
        <dbReference type="ARBA" id="ARBA00022741"/>
    </source>
</evidence>
<dbReference type="PROSITE" id="PS50011">
    <property type="entry name" value="PROTEIN_KINASE_DOM"/>
    <property type="match status" value="1"/>
</dbReference>
<dbReference type="InterPro" id="IPR050538">
    <property type="entry name" value="MAP_kinase_kinase_kinase"/>
</dbReference>
<keyword evidence="6" id="KW-0067">ATP-binding</keyword>
<name>A0A0L7LEJ7_OPEBR</name>
<evidence type="ECO:0000256" key="2">
    <source>
        <dbReference type="ARBA" id="ARBA00022527"/>
    </source>
</evidence>